<evidence type="ECO:0000313" key="12">
    <source>
        <dbReference type="Proteomes" id="UP000242231"/>
    </source>
</evidence>
<dbReference type="GO" id="GO:0071978">
    <property type="term" value="P:bacterial-type flagellum-dependent swarming motility"/>
    <property type="evidence" value="ECO:0007669"/>
    <property type="project" value="TreeGrafter"/>
</dbReference>
<evidence type="ECO:0000256" key="9">
    <source>
        <dbReference type="ARBA" id="ARBA00023136"/>
    </source>
</evidence>
<keyword evidence="9 10" id="KW-0472">Membrane</keyword>
<comment type="subcellular location">
    <subcellularLocation>
        <location evidence="10">Cell inner membrane</location>
    </subcellularLocation>
    <subcellularLocation>
        <location evidence="2">Cell membrane</location>
        <topology evidence="2">Single-pass membrane protein</topology>
    </subcellularLocation>
</comment>
<dbReference type="GO" id="GO:0009425">
    <property type="term" value="C:bacterial-type flagellum basal body"/>
    <property type="evidence" value="ECO:0007669"/>
    <property type="project" value="InterPro"/>
</dbReference>
<keyword evidence="11" id="KW-0966">Cell projection</keyword>
<dbReference type="PANTHER" id="PTHR35091">
    <property type="entry name" value="FLAGELLAR PROTEIN FLIL"/>
    <property type="match status" value="1"/>
</dbReference>
<comment type="caution">
    <text evidence="11">The sequence shown here is derived from an EMBL/GenBank/DDBJ whole genome shotgun (WGS) entry which is preliminary data.</text>
</comment>
<protein>
    <recommendedName>
        <fullName evidence="10">Flagellar protein FliL</fullName>
    </recommendedName>
</protein>
<dbReference type="PANTHER" id="PTHR35091:SF2">
    <property type="entry name" value="FLAGELLAR PROTEIN FLIL"/>
    <property type="match status" value="1"/>
</dbReference>
<evidence type="ECO:0000256" key="6">
    <source>
        <dbReference type="ARBA" id="ARBA00022692"/>
    </source>
</evidence>
<sequence length="160" mass="17804">MANAKGNSKMKWLMAIMMLVMVAVTGVNGYFLLENMNNKASNVETAEQEDVQPAPEPIFVKIDPFTVNLQDDRYGPRLLYIGLTLKVGNSKTETVLASHMPQIRNRLLLLLSGQQADEVTSTGGKELLAARILERLRAPMTNAQPELLIDDVLFTEFIVQ</sequence>
<evidence type="ECO:0000256" key="2">
    <source>
        <dbReference type="ARBA" id="ARBA00004162"/>
    </source>
</evidence>
<accession>A0A2P5TMN9</accession>
<keyword evidence="11" id="KW-0282">Flagellum</keyword>
<dbReference type="NCBIfam" id="NF005435">
    <property type="entry name" value="PRK07021.1"/>
    <property type="match status" value="1"/>
</dbReference>
<evidence type="ECO:0000256" key="5">
    <source>
        <dbReference type="ARBA" id="ARBA00022500"/>
    </source>
</evidence>
<comment type="similarity">
    <text evidence="3 10">Belongs to the FliL family.</text>
</comment>
<dbReference type="OrthoDB" id="2087278at2"/>
<evidence type="ECO:0000256" key="3">
    <source>
        <dbReference type="ARBA" id="ARBA00008281"/>
    </source>
</evidence>
<name>A0A2P5TMN9_9GAMM</name>
<dbReference type="RefSeq" id="WP_104486148.1">
    <property type="nucleotide sequence ID" value="NZ_BMYB01000002.1"/>
</dbReference>
<keyword evidence="10" id="KW-0997">Cell inner membrane</keyword>
<reference evidence="12" key="1">
    <citation type="submission" date="2016-11" db="EMBL/GenBank/DDBJ databases">
        <authorList>
            <person name="Sisinthy S."/>
            <person name="Ara S."/>
            <person name="Gundlapally S.R."/>
        </authorList>
    </citation>
    <scope>NUCLEOTIDE SEQUENCE [LARGE SCALE GENOMIC DNA]</scope>
    <source>
        <strain evidence="12">V1-41</strain>
    </source>
</reference>
<keyword evidence="4" id="KW-1003">Cell membrane</keyword>
<keyword evidence="8 10" id="KW-1133">Transmembrane helix</keyword>
<gene>
    <name evidence="11" type="ORF">UN63_07440</name>
</gene>
<evidence type="ECO:0000256" key="1">
    <source>
        <dbReference type="ARBA" id="ARBA00002254"/>
    </source>
</evidence>
<feature type="transmembrane region" description="Helical" evidence="10">
    <location>
        <begin position="12"/>
        <end position="33"/>
    </location>
</feature>
<keyword evidence="6 10" id="KW-0812">Transmembrane</keyword>
<comment type="function">
    <text evidence="1 10">Controls the rotational direction of flagella during chemotaxis.</text>
</comment>
<evidence type="ECO:0000256" key="8">
    <source>
        <dbReference type="ARBA" id="ARBA00022989"/>
    </source>
</evidence>
<keyword evidence="11" id="KW-0969">Cilium</keyword>
<dbReference type="GO" id="GO:0006935">
    <property type="term" value="P:chemotaxis"/>
    <property type="evidence" value="ECO:0007669"/>
    <property type="project" value="UniProtKB-KW"/>
</dbReference>
<evidence type="ECO:0000256" key="4">
    <source>
        <dbReference type="ARBA" id="ARBA00022475"/>
    </source>
</evidence>
<evidence type="ECO:0000256" key="10">
    <source>
        <dbReference type="RuleBase" id="RU364125"/>
    </source>
</evidence>
<evidence type="ECO:0000256" key="7">
    <source>
        <dbReference type="ARBA" id="ARBA00022779"/>
    </source>
</evidence>
<keyword evidence="12" id="KW-1185">Reference proteome</keyword>
<organism evidence="11 12">
    <name type="scientific">Oceanisphaera arctica</name>
    <dbReference type="NCBI Taxonomy" id="641510"/>
    <lineage>
        <taxon>Bacteria</taxon>
        <taxon>Pseudomonadati</taxon>
        <taxon>Pseudomonadota</taxon>
        <taxon>Gammaproteobacteria</taxon>
        <taxon>Aeromonadales</taxon>
        <taxon>Aeromonadaceae</taxon>
        <taxon>Oceanisphaera</taxon>
    </lineage>
</organism>
<dbReference type="Proteomes" id="UP000242231">
    <property type="component" value="Unassembled WGS sequence"/>
</dbReference>
<dbReference type="Pfam" id="PF03748">
    <property type="entry name" value="FliL"/>
    <property type="match status" value="1"/>
</dbReference>
<proteinExistence type="inferred from homology"/>
<dbReference type="EMBL" id="MPZM01000012">
    <property type="protein sequence ID" value="PPL16751.1"/>
    <property type="molecule type" value="Genomic_DNA"/>
</dbReference>
<keyword evidence="7 10" id="KW-0283">Flagellar rotation</keyword>
<dbReference type="GO" id="GO:0005886">
    <property type="term" value="C:plasma membrane"/>
    <property type="evidence" value="ECO:0007669"/>
    <property type="project" value="UniProtKB-SubCell"/>
</dbReference>
<evidence type="ECO:0000313" key="11">
    <source>
        <dbReference type="EMBL" id="PPL16751.1"/>
    </source>
</evidence>
<keyword evidence="5 10" id="KW-0145">Chemotaxis</keyword>
<dbReference type="InterPro" id="IPR005503">
    <property type="entry name" value="FliL"/>
</dbReference>
<dbReference type="AlphaFoldDB" id="A0A2P5TMN9"/>